<keyword evidence="1" id="KW-0472">Membrane</keyword>
<dbReference type="EMBL" id="MHOK01000009">
    <property type="protein sequence ID" value="OGZ62088.1"/>
    <property type="molecule type" value="Genomic_DNA"/>
</dbReference>
<evidence type="ECO:0000256" key="1">
    <source>
        <dbReference type="SAM" id="Phobius"/>
    </source>
</evidence>
<evidence type="ECO:0000313" key="2">
    <source>
        <dbReference type="EMBL" id="OGZ62088.1"/>
    </source>
</evidence>
<accession>A0A1G2HJL8</accession>
<proteinExistence type="predicted"/>
<sequence length="325" mass="36345">MQAPLKFNKRRKSKVNNFLIRIFQRLERWTTLAGFKEFLKHRAKTLLYADGFNKTLGAIGIYGLYLLVTVIQFTTLIILVLSIVGNIAGSTAPMLATIVNSDLTVLEKVKTVTGFTKIISADNDDEKKGELNCSDSSLQWRPDLNTYIKENRIYLKDDKHAGTIILKDPVSSFLGFEISFKSSMSTGINTILSFKNSEGTLKYAIGDGDFKTIRYSFTDKTGILQILETTKLPTSINNQEEIGFKLNTLEKAQGTLVSSTISYTDLYNQNNNKDLNDINITSPKQLYLNIGFGIDANLEDSASQAYLEITNCSIEQNEPSKLLNI</sequence>
<feature type="transmembrane region" description="Helical" evidence="1">
    <location>
        <begin position="62"/>
        <end position="84"/>
    </location>
</feature>
<keyword evidence="1" id="KW-1133">Transmembrane helix</keyword>
<gene>
    <name evidence="2" type="ORF">A3F94_02550</name>
</gene>
<organism evidence="2 3">
    <name type="scientific">Candidatus Spechtbacteria bacterium RIFCSPLOWO2_12_FULL_38_22</name>
    <dbReference type="NCBI Taxonomy" id="1802165"/>
    <lineage>
        <taxon>Bacteria</taxon>
        <taxon>Candidatus Spechtiibacteriota</taxon>
    </lineage>
</organism>
<protein>
    <submittedName>
        <fullName evidence="2">Uncharacterized protein</fullName>
    </submittedName>
</protein>
<keyword evidence="1" id="KW-0812">Transmembrane</keyword>
<comment type="caution">
    <text evidence="2">The sequence shown here is derived from an EMBL/GenBank/DDBJ whole genome shotgun (WGS) entry which is preliminary data.</text>
</comment>
<reference evidence="2 3" key="1">
    <citation type="journal article" date="2016" name="Nat. Commun.">
        <title>Thousands of microbial genomes shed light on interconnected biogeochemical processes in an aquifer system.</title>
        <authorList>
            <person name="Anantharaman K."/>
            <person name="Brown C.T."/>
            <person name="Hug L.A."/>
            <person name="Sharon I."/>
            <person name="Castelle C.J."/>
            <person name="Probst A.J."/>
            <person name="Thomas B.C."/>
            <person name="Singh A."/>
            <person name="Wilkins M.J."/>
            <person name="Karaoz U."/>
            <person name="Brodie E.L."/>
            <person name="Williams K.H."/>
            <person name="Hubbard S.S."/>
            <person name="Banfield J.F."/>
        </authorList>
    </citation>
    <scope>NUCLEOTIDE SEQUENCE [LARGE SCALE GENOMIC DNA]</scope>
</reference>
<evidence type="ECO:0000313" key="3">
    <source>
        <dbReference type="Proteomes" id="UP000176770"/>
    </source>
</evidence>
<name>A0A1G2HJL8_9BACT</name>
<dbReference type="AlphaFoldDB" id="A0A1G2HJL8"/>
<dbReference type="STRING" id="1802165.A3F94_02550"/>
<dbReference type="Proteomes" id="UP000176770">
    <property type="component" value="Unassembled WGS sequence"/>
</dbReference>